<name>A0AAN8UUW5_9MAGN</name>
<protein>
    <recommendedName>
        <fullName evidence="4">AT-hook motif nuclear-localized protein</fullName>
    </recommendedName>
</protein>
<sequence length="251" mass="26213">MDKKSVPNQTPQKRGRPSKSAVAGEPSRAGNKGSRQVQSGSPTPLSEEKLNVAPPSPAATISENLVGAEQDEDCVSLEVEVSTAGRRKTCCHPSGSCEGPSWKLSATTGLFLGGAIQPCTIILKSGADLTDVITSFAKEESRVVTIKAAQGMLSEITLEHEGSSKCYMVSLGTYNLGLMQKEEWRHGAEPRAARAAQSMDGASPVVQEVGSGIGEQSAPHQTSSSSELRSESPLPVASANAIRAVPGRSRS</sequence>
<reference evidence="2 3" key="1">
    <citation type="submission" date="2023-12" db="EMBL/GenBank/DDBJ databases">
        <title>A high-quality genome assembly for Dillenia turbinata (Dilleniales).</title>
        <authorList>
            <person name="Chanderbali A."/>
        </authorList>
    </citation>
    <scope>NUCLEOTIDE SEQUENCE [LARGE SCALE GENOMIC DNA]</scope>
    <source>
        <strain evidence="2">LSX21</strain>
        <tissue evidence="2">Leaf</tissue>
    </source>
</reference>
<accession>A0AAN8UUW5</accession>
<comment type="caution">
    <text evidence="2">The sequence shown here is derived from an EMBL/GenBank/DDBJ whole genome shotgun (WGS) entry which is preliminary data.</text>
</comment>
<evidence type="ECO:0000256" key="1">
    <source>
        <dbReference type="SAM" id="MobiDB-lite"/>
    </source>
</evidence>
<feature type="region of interest" description="Disordered" evidence="1">
    <location>
        <begin position="189"/>
        <end position="251"/>
    </location>
</feature>
<dbReference type="AlphaFoldDB" id="A0AAN8UUW5"/>
<feature type="compositionally biased region" description="Polar residues" evidence="1">
    <location>
        <begin position="1"/>
        <end position="12"/>
    </location>
</feature>
<proteinExistence type="predicted"/>
<evidence type="ECO:0008006" key="4">
    <source>
        <dbReference type="Google" id="ProtNLM"/>
    </source>
</evidence>
<feature type="compositionally biased region" description="Polar residues" evidence="1">
    <location>
        <begin position="33"/>
        <end position="44"/>
    </location>
</feature>
<gene>
    <name evidence="2" type="ORF">RJ641_018758</name>
</gene>
<feature type="region of interest" description="Disordered" evidence="1">
    <location>
        <begin position="1"/>
        <end position="58"/>
    </location>
</feature>
<dbReference type="Proteomes" id="UP001370490">
    <property type="component" value="Unassembled WGS sequence"/>
</dbReference>
<evidence type="ECO:0000313" key="3">
    <source>
        <dbReference type="Proteomes" id="UP001370490"/>
    </source>
</evidence>
<organism evidence="2 3">
    <name type="scientific">Dillenia turbinata</name>
    <dbReference type="NCBI Taxonomy" id="194707"/>
    <lineage>
        <taxon>Eukaryota</taxon>
        <taxon>Viridiplantae</taxon>
        <taxon>Streptophyta</taxon>
        <taxon>Embryophyta</taxon>
        <taxon>Tracheophyta</taxon>
        <taxon>Spermatophyta</taxon>
        <taxon>Magnoliopsida</taxon>
        <taxon>eudicotyledons</taxon>
        <taxon>Gunneridae</taxon>
        <taxon>Pentapetalae</taxon>
        <taxon>Dilleniales</taxon>
        <taxon>Dilleniaceae</taxon>
        <taxon>Dillenia</taxon>
    </lineage>
</organism>
<feature type="compositionally biased region" description="Low complexity" evidence="1">
    <location>
        <begin position="223"/>
        <end position="235"/>
    </location>
</feature>
<keyword evidence="3" id="KW-1185">Reference proteome</keyword>
<dbReference type="EMBL" id="JBAMMX010000024">
    <property type="protein sequence ID" value="KAK6915897.1"/>
    <property type="molecule type" value="Genomic_DNA"/>
</dbReference>
<evidence type="ECO:0000313" key="2">
    <source>
        <dbReference type="EMBL" id="KAK6915897.1"/>
    </source>
</evidence>